<dbReference type="Proteomes" id="UP000520535">
    <property type="component" value="Unassembled WGS sequence"/>
</dbReference>
<dbReference type="Gene3D" id="3.30.70.960">
    <property type="entry name" value="SEA domain"/>
    <property type="match status" value="1"/>
</dbReference>
<organism evidence="2 3">
    <name type="scientific">Brachypteracias leptosomus</name>
    <name type="common">short-legged ground-roller</name>
    <dbReference type="NCBI Taxonomy" id="135165"/>
    <lineage>
        <taxon>Eukaryota</taxon>
        <taxon>Metazoa</taxon>
        <taxon>Chordata</taxon>
        <taxon>Craniata</taxon>
        <taxon>Vertebrata</taxon>
        <taxon>Euteleostomi</taxon>
        <taxon>Archelosauria</taxon>
        <taxon>Archosauria</taxon>
        <taxon>Dinosauria</taxon>
        <taxon>Saurischia</taxon>
        <taxon>Theropoda</taxon>
        <taxon>Coelurosauria</taxon>
        <taxon>Aves</taxon>
        <taxon>Neognathae</taxon>
        <taxon>Neoaves</taxon>
        <taxon>Telluraves</taxon>
        <taxon>Coraciimorphae</taxon>
        <taxon>Coraciiformes</taxon>
        <taxon>Brachypteraciidae</taxon>
        <taxon>Brachypteracias</taxon>
    </lineage>
</organism>
<feature type="non-terminal residue" evidence="2">
    <location>
        <position position="1"/>
    </location>
</feature>
<sequence>TTAPGPTTRHFTLNFTLSNLPYMTDLEEPSSPRFNSTVRVLNYYMDHLFKQSSISSVYTGCTAMRFRSERDRHHTGVDIVCSYNSNSSLATFDREKVYHELSSMTKGVTKLGHYSLETNSLYVNG</sequence>
<dbReference type="SUPFAM" id="SSF82671">
    <property type="entry name" value="SEA domain"/>
    <property type="match status" value="1"/>
</dbReference>
<dbReference type="InterPro" id="IPR028850">
    <property type="entry name" value="MUC16"/>
</dbReference>
<evidence type="ECO:0000313" key="2">
    <source>
        <dbReference type="EMBL" id="NXS61996.1"/>
    </source>
</evidence>
<dbReference type="AlphaFoldDB" id="A0A7L2VVW5"/>
<accession>A0A7L2VVW5</accession>
<feature type="non-terminal residue" evidence="2">
    <location>
        <position position="125"/>
    </location>
</feature>
<dbReference type="InterPro" id="IPR036364">
    <property type="entry name" value="SEA_dom_sf"/>
</dbReference>
<dbReference type="Pfam" id="PF01390">
    <property type="entry name" value="SEA"/>
    <property type="match status" value="1"/>
</dbReference>
<evidence type="ECO:0000313" key="3">
    <source>
        <dbReference type="Proteomes" id="UP000520535"/>
    </source>
</evidence>
<name>A0A7L2VVW5_9AVES</name>
<dbReference type="PANTHER" id="PTHR14672:SF1">
    <property type="entry name" value="MUCIN-16"/>
    <property type="match status" value="1"/>
</dbReference>
<dbReference type="OrthoDB" id="9947814at2759"/>
<evidence type="ECO:0000259" key="1">
    <source>
        <dbReference type="PROSITE" id="PS50024"/>
    </source>
</evidence>
<protein>
    <submittedName>
        <fullName evidence="2">MUC16 protein</fullName>
    </submittedName>
</protein>
<dbReference type="FunFam" id="3.30.70.960:FF:000003">
    <property type="entry name" value="MUC16 isoform 1"/>
    <property type="match status" value="1"/>
</dbReference>
<reference evidence="2 3" key="1">
    <citation type="submission" date="2019-09" db="EMBL/GenBank/DDBJ databases">
        <title>Bird 10,000 Genomes (B10K) Project - Family phase.</title>
        <authorList>
            <person name="Zhang G."/>
        </authorList>
    </citation>
    <scope>NUCLEOTIDE SEQUENCE [LARGE SCALE GENOMIC DNA]</scope>
    <source>
        <strain evidence="2">B10K-DU-012-52</strain>
    </source>
</reference>
<feature type="domain" description="SEA" evidence="1">
    <location>
        <begin position="7"/>
        <end position="125"/>
    </location>
</feature>
<dbReference type="PROSITE" id="PS50024">
    <property type="entry name" value="SEA"/>
    <property type="match status" value="1"/>
</dbReference>
<gene>
    <name evidence="2" type="primary">Muc16_0</name>
    <name evidence="2" type="ORF">BRALEP_R00926</name>
</gene>
<proteinExistence type="predicted"/>
<keyword evidence="3" id="KW-1185">Reference proteome</keyword>
<comment type="caution">
    <text evidence="2">The sequence shown here is derived from an EMBL/GenBank/DDBJ whole genome shotgun (WGS) entry which is preliminary data.</text>
</comment>
<dbReference type="PANTHER" id="PTHR14672">
    <property type="entry name" value="MUCIN-16"/>
    <property type="match status" value="1"/>
</dbReference>
<dbReference type="InterPro" id="IPR000082">
    <property type="entry name" value="SEA_dom"/>
</dbReference>
<dbReference type="EMBL" id="VYZX01027980">
    <property type="protein sequence ID" value="NXS61996.1"/>
    <property type="molecule type" value="Genomic_DNA"/>
</dbReference>